<keyword evidence="5" id="KW-1185">Reference proteome</keyword>
<evidence type="ECO:0000256" key="2">
    <source>
        <dbReference type="SAM" id="MobiDB-lite"/>
    </source>
</evidence>
<proteinExistence type="predicted"/>
<accession>A0A1J1IFK6</accession>
<feature type="compositionally biased region" description="Polar residues" evidence="2">
    <location>
        <begin position="551"/>
        <end position="561"/>
    </location>
</feature>
<dbReference type="SUPFAM" id="SSF46785">
    <property type="entry name" value="Winged helix' DNA-binding domain"/>
    <property type="match status" value="1"/>
</dbReference>
<dbReference type="InterPro" id="IPR036388">
    <property type="entry name" value="WH-like_DNA-bd_sf"/>
</dbReference>
<protein>
    <submittedName>
        <fullName evidence="4">CLUMA_CG011169, isoform A</fullName>
    </submittedName>
</protein>
<gene>
    <name evidence="4" type="ORF">CLUMA_CG011169</name>
</gene>
<name>A0A1J1IFK6_9DIPT</name>
<evidence type="ECO:0000313" key="4">
    <source>
        <dbReference type="EMBL" id="CRK97790.1"/>
    </source>
</evidence>
<evidence type="ECO:0000313" key="5">
    <source>
        <dbReference type="Proteomes" id="UP000183832"/>
    </source>
</evidence>
<feature type="region of interest" description="Disordered" evidence="2">
    <location>
        <begin position="277"/>
        <end position="297"/>
    </location>
</feature>
<dbReference type="FunFam" id="1.10.10.10:FF:000422">
    <property type="entry name" value="DNA-binding protein RFX7"/>
    <property type="match status" value="1"/>
</dbReference>
<dbReference type="PANTHER" id="PTHR12619:SF21">
    <property type="entry name" value="RFX-TYPE WINGED-HELIX DOMAIN-CONTAINING PROTEIN"/>
    <property type="match status" value="1"/>
</dbReference>
<dbReference type="EMBL" id="CVRI01000047">
    <property type="protein sequence ID" value="CRK97790.1"/>
    <property type="molecule type" value="Genomic_DNA"/>
</dbReference>
<feature type="region of interest" description="Disordered" evidence="2">
    <location>
        <begin position="351"/>
        <end position="415"/>
    </location>
</feature>
<dbReference type="GO" id="GO:0000981">
    <property type="term" value="F:DNA-binding transcription factor activity, RNA polymerase II-specific"/>
    <property type="evidence" value="ECO:0007669"/>
    <property type="project" value="TreeGrafter"/>
</dbReference>
<dbReference type="Gene3D" id="6.10.140.1290">
    <property type="match status" value="1"/>
</dbReference>
<dbReference type="PANTHER" id="PTHR12619">
    <property type="entry name" value="RFX TRANSCRIPTION FACTOR FAMILY"/>
    <property type="match status" value="1"/>
</dbReference>
<dbReference type="InterPro" id="IPR003150">
    <property type="entry name" value="DNA-bd_RFX"/>
</dbReference>
<dbReference type="Gene3D" id="1.10.10.10">
    <property type="entry name" value="Winged helix-like DNA-binding domain superfamily/Winged helix DNA-binding domain"/>
    <property type="match status" value="1"/>
</dbReference>
<feature type="compositionally biased region" description="Basic residues" evidence="2">
    <location>
        <begin position="355"/>
        <end position="370"/>
    </location>
</feature>
<dbReference type="Proteomes" id="UP000183832">
    <property type="component" value="Unassembled WGS sequence"/>
</dbReference>
<dbReference type="Pfam" id="PF02257">
    <property type="entry name" value="RFX_DNA_binding"/>
    <property type="match status" value="1"/>
</dbReference>
<dbReference type="AlphaFoldDB" id="A0A1J1IFK6"/>
<evidence type="ECO:0000256" key="1">
    <source>
        <dbReference type="ARBA" id="ARBA00023125"/>
    </source>
</evidence>
<reference evidence="4 5" key="1">
    <citation type="submission" date="2015-04" db="EMBL/GenBank/DDBJ databases">
        <authorList>
            <person name="Syromyatnikov M.Y."/>
            <person name="Popov V.N."/>
        </authorList>
    </citation>
    <scope>NUCLEOTIDE SEQUENCE [LARGE SCALE GENOMIC DNA]</scope>
</reference>
<dbReference type="InterPro" id="IPR039779">
    <property type="entry name" value="RFX-like"/>
</dbReference>
<evidence type="ECO:0000259" key="3">
    <source>
        <dbReference type="PROSITE" id="PS51526"/>
    </source>
</evidence>
<sequence length="1076" mass="121840">MTQNPFQPWKQNFTLSNQFYRKNDTDSSSTFNKVKANEAGPSVSNMSILSQQLDMSNDSQSYQTSVTSSNNINHQTEIDQLQPVNKSSQCNSKFSIFSQLLNLNKINAFDNLLLNASISLDDEELNNDKRRGIRKLMEQAISSDEAKQQITFILEKISTLRPTEKLLLYLKMPGGHSEVDPLKQSQNPLGSRSEISHTINWVRSHLEHDEKVSIPKQEVYEDYVQFCGKINIKPLSTADFGKVMKQVFPDIRPRRLGTRGHSRYCYAAMRKATKLQPPLLPDLSTSNESNGSGHGSEHATWNIIKSWSEKLLNAQFESADDLASHISQHNLNMHSTSTSKQLLHKKLMQRELKDKRRASQPSKKRRKKRRQSTESPDTLQENDELFDANLQIKQEKETDGSAVENNFTDESSDVPMNLSSEQARRDQQINPITVQYQNDVNDIFKSKEEPKTKMLLSSELNDEEHNDNQYVLCKKVRQAQQLKMTATTSMPGNSLHDNNVNVASPIVSSSEILHEMLMPSKIPAKRKSRKEENLMSLKKGRYQEKVDISEHSTPSPLNNVEPNDLVVKKDDLKEDFILPRERFISICNMDRNALDTYLNPNEENSQDLELLQYFGEDKNKIANCIEDDLGGEEAANVSLMENSYHHNTEENPIERNSEKLSQLRSMLEEKYNNACNITNSESVIRSLLQKSYQQPSNDLNDNDQMNAYNTTSVSTNVVTRHATTSSNNMPQCVRSVSSDATLGNNILLHSPNTRRKNFSFVPIPSQSMRPKNINLHPAFKGDTLSSPFVSPRATPLNRRVNPLLNIRNPNMIDAKSVPVLGISNTAFCRPHQFKMEPASAPQSPSMLQNYNYSPQAQQSNQFQFQTLSNQGTNYNYPVESRSQSVPPHCTNTNMFNNSYSSYSSACSSMAPTPVPSDYQEFSDSNILDIFNGEQAPSSNIKLEANDNVIDMLDNEILNQTTDNIQVMRQNFVNSRSVPNTPLPFNTNYNNNNINSFCPVGKSVPTTPISANNGNPFRYSPELQRTRDFLINGFNNHNNNNNNGILNNNTNKISKNESMSSDIDELSNLDTTLLNNL</sequence>
<dbReference type="STRING" id="568069.A0A1J1IFK6"/>
<feature type="region of interest" description="Disordered" evidence="2">
    <location>
        <begin position="543"/>
        <end position="562"/>
    </location>
</feature>
<dbReference type="GO" id="GO:0000978">
    <property type="term" value="F:RNA polymerase II cis-regulatory region sequence-specific DNA binding"/>
    <property type="evidence" value="ECO:0007669"/>
    <property type="project" value="TreeGrafter"/>
</dbReference>
<organism evidence="4 5">
    <name type="scientific">Clunio marinus</name>
    <dbReference type="NCBI Taxonomy" id="568069"/>
    <lineage>
        <taxon>Eukaryota</taxon>
        <taxon>Metazoa</taxon>
        <taxon>Ecdysozoa</taxon>
        <taxon>Arthropoda</taxon>
        <taxon>Hexapoda</taxon>
        <taxon>Insecta</taxon>
        <taxon>Pterygota</taxon>
        <taxon>Neoptera</taxon>
        <taxon>Endopterygota</taxon>
        <taxon>Diptera</taxon>
        <taxon>Nematocera</taxon>
        <taxon>Chironomoidea</taxon>
        <taxon>Chironomidae</taxon>
        <taxon>Clunio</taxon>
    </lineage>
</organism>
<feature type="domain" description="RFX-type winged-helix" evidence="3">
    <location>
        <begin position="198"/>
        <end position="273"/>
    </location>
</feature>
<dbReference type="OrthoDB" id="10069709at2759"/>
<dbReference type="PROSITE" id="PS51526">
    <property type="entry name" value="RFX_DBD"/>
    <property type="match status" value="1"/>
</dbReference>
<dbReference type="InterPro" id="IPR036390">
    <property type="entry name" value="WH_DNA-bd_sf"/>
</dbReference>
<keyword evidence="1" id="KW-0238">DNA-binding</keyword>